<dbReference type="InterPro" id="IPR036188">
    <property type="entry name" value="FAD/NAD-bd_sf"/>
</dbReference>
<gene>
    <name evidence="1" type="ORF">Rhe02_37590</name>
</gene>
<accession>A0A8J3Q9J3</accession>
<protein>
    <submittedName>
        <fullName evidence="1">Uncharacterized protein</fullName>
    </submittedName>
</protein>
<dbReference type="SUPFAM" id="SSF51905">
    <property type="entry name" value="FAD/NAD(P)-binding domain"/>
    <property type="match status" value="1"/>
</dbReference>
<proteinExistence type="predicted"/>
<dbReference type="Proteomes" id="UP000612899">
    <property type="component" value="Unassembled WGS sequence"/>
</dbReference>
<comment type="caution">
    <text evidence="1">The sequence shown here is derived from an EMBL/GenBank/DDBJ whole genome shotgun (WGS) entry which is preliminary data.</text>
</comment>
<reference evidence="1" key="1">
    <citation type="submission" date="2021-01" db="EMBL/GenBank/DDBJ databases">
        <title>Whole genome shotgun sequence of Rhizocola hellebori NBRC 109834.</title>
        <authorList>
            <person name="Komaki H."/>
            <person name="Tamura T."/>
        </authorList>
    </citation>
    <scope>NUCLEOTIDE SEQUENCE</scope>
    <source>
        <strain evidence="1">NBRC 109834</strain>
    </source>
</reference>
<dbReference type="Gene3D" id="3.50.50.60">
    <property type="entry name" value="FAD/NAD(P)-binding domain"/>
    <property type="match status" value="1"/>
</dbReference>
<evidence type="ECO:0000313" key="2">
    <source>
        <dbReference type="Proteomes" id="UP000612899"/>
    </source>
</evidence>
<name>A0A8J3Q9J3_9ACTN</name>
<dbReference type="EMBL" id="BONY01000021">
    <property type="protein sequence ID" value="GIH05692.1"/>
    <property type="molecule type" value="Genomic_DNA"/>
</dbReference>
<dbReference type="RefSeq" id="WP_203909539.1">
    <property type="nucleotide sequence ID" value="NZ_BONY01000021.1"/>
</dbReference>
<evidence type="ECO:0000313" key="1">
    <source>
        <dbReference type="EMBL" id="GIH05692.1"/>
    </source>
</evidence>
<organism evidence="1 2">
    <name type="scientific">Rhizocola hellebori</name>
    <dbReference type="NCBI Taxonomy" id="1392758"/>
    <lineage>
        <taxon>Bacteria</taxon>
        <taxon>Bacillati</taxon>
        <taxon>Actinomycetota</taxon>
        <taxon>Actinomycetes</taxon>
        <taxon>Micromonosporales</taxon>
        <taxon>Micromonosporaceae</taxon>
        <taxon>Rhizocola</taxon>
    </lineage>
</organism>
<sequence length="450" mass="48274">MFEPSAQIESVLAAVACRPDASAGMQAMMQRASEFATPWQAQLTGIALDPGGRALADEFLDTYWSQQAYRRDALNLAGPDREVIIGSGFHAAVYAAIRVRSGHPRPLVLERASRVGGAFAVTARPTFYLNSRNRPGGAGLAGDQGANLNYLPGAPIQATNVTMAEYPANTDMAFVIRLALAQFADVVTDANVRYVSRDGDSTMIDLDGGRQVRAGRIIDARGVGDPVDQNVANGTTILTFPQFMGRMAGMWPLRAVGRAAVVGGGDSAKCVVESLLGLAPQPFMAAAALDSVDRVDWYAEQLPDTCQGWQQAIRGRYQGIGRYLRPDRFGARRLNIVDRRVRPVALPDNALIDGRAYDLVVVCTGNQETDIDGLELSAFDEYTLTGINAMARRHYSLPAFRVGPHARLLFTAQERADGIADIAANAVSMFRTAGKTAILAATLPALTADD</sequence>
<dbReference type="AlphaFoldDB" id="A0A8J3Q9J3"/>
<keyword evidence="2" id="KW-1185">Reference proteome</keyword>